<keyword evidence="5" id="KW-1185">Reference proteome</keyword>
<comment type="caution">
    <text evidence="4">The sequence shown here is derived from an EMBL/GenBank/DDBJ whole genome shotgun (WGS) entry which is preliminary data.</text>
</comment>
<evidence type="ECO:0000259" key="3">
    <source>
        <dbReference type="PROSITE" id="PS51186"/>
    </source>
</evidence>
<dbReference type="PROSITE" id="PS51186">
    <property type="entry name" value="GNAT"/>
    <property type="match status" value="1"/>
</dbReference>
<dbReference type="SUPFAM" id="SSF55729">
    <property type="entry name" value="Acyl-CoA N-acyltransferases (Nat)"/>
    <property type="match status" value="1"/>
</dbReference>
<organism evidence="4 5">
    <name type="scientific">Pseudodonghicola xiamenensis</name>
    <dbReference type="NCBI Taxonomy" id="337702"/>
    <lineage>
        <taxon>Bacteria</taxon>
        <taxon>Pseudomonadati</taxon>
        <taxon>Pseudomonadota</taxon>
        <taxon>Alphaproteobacteria</taxon>
        <taxon>Rhodobacterales</taxon>
        <taxon>Paracoccaceae</taxon>
        <taxon>Pseudodonghicola</taxon>
    </lineage>
</organism>
<gene>
    <name evidence="4" type="ORF">GCM10010961_11530</name>
</gene>
<evidence type="ECO:0000313" key="5">
    <source>
        <dbReference type="Proteomes" id="UP000611500"/>
    </source>
</evidence>
<feature type="domain" description="N-acetyltransferase" evidence="3">
    <location>
        <begin position="39"/>
        <end position="199"/>
    </location>
</feature>
<dbReference type="PANTHER" id="PTHR43800">
    <property type="entry name" value="PEPTIDYL-LYSINE N-ACETYLTRANSFERASE YJAB"/>
    <property type="match status" value="1"/>
</dbReference>
<dbReference type="RefSeq" id="WP_028092457.1">
    <property type="nucleotide sequence ID" value="NZ_BNAP01000003.1"/>
</dbReference>
<dbReference type="Pfam" id="PF00583">
    <property type="entry name" value="Acetyltransf_1"/>
    <property type="match status" value="1"/>
</dbReference>
<evidence type="ECO:0000256" key="2">
    <source>
        <dbReference type="ARBA" id="ARBA00023315"/>
    </source>
</evidence>
<sequence length="199" mass="22076">MALAPGFYDLPPGTLATVVTHLEMRAPAVPRPAPLPDGVTLRRVRSPGTDWYRDLYTRVGADWLWFSRLRMQRAELTAILTDPGVEIWVLEKDGRAEGLLELDFRQEGDCELAFFGLTGTLIGSGAGRFLMNQAIARAWARPITRFHVHTCTLDSPAALGFYRRSGFTPTGQQIEIATDPRLTGDLPRDAGAHIPLYED</sequence>
<keyword evidence="2" id="KW-0012">Acyltransferase</keyword>
<proteinExistence type="predicted"/>
<name>A0A8J3H489_9RHOB</name>
<evidence type="ECO:0000256" key="1">
    <source>
        <dbReference type="ARBA" id="ARBA00022679"/>
    </source>
</evidence>
<dbReference type="Gene3D" id="3.40.630.30">
    <property type="match status" value="1"/>
</dbReference>
<dbReference type="PANTHER" id="PTHR43800:SF1">
    <property type="entry name" value="PEPTIDYL-LYSINE N-ACETYLTRANSFERASE YJAB"/>
    <property type="match status" value="1"/>
</dbReference>
<dbReference type="EMBL" id="BNAP01000003">
    <property type="protein sequence ID" value="GHG84908.1"/>
    <property type="molecule type" value="Genomic_DNA"/>
</dbReference>
<dbReference type="GO" id="GO:0016747">
    <property type="term" value="F:acyltransferase activity, transferring groups other than amino-acyl groups"/>
    <property type="evidence" value="ECO:0007669"/>
    <property type="project" value="InterPro"/>
</dbReference>
<protein>
    <submittedName>
        <fullName evidence="4">N-acetyltransferase</fullName>
    </submittedName>
</protein>
<dbReference type="InterPro" id="IPR016181">
    <property type="entry name" value="Acyl_CoA_acyltransferase"/>
</dbReference>
<reference evidence="4" key="1">
    <citation type="journal article" date="2014" name="Int. J. Syst. Evol. Microbiol.">
        <title>Complete genome sequence of Corynebacterium casei LMG S-19264T (=DSM 44701T), isolated from a smear-ripened cheese.</title>
        <authorList>
            <consortium name="US DOE Joint Genome Institute (JGI-PGF)"/>
            <person name="Walter F."/>
            <person name="Albersmeier A."/>
            <person name="Kalinowski J."/>
            <person name="Ruckert C."/>
        </authorList>
    </citation>
    <scope>NUCLEOTIDE SEQUENCE</scope>
    <source>
        <strain evidence="4">CGMCC 1.7081</strain>
    </source>
</reference>
<dbReference type="CDD" id="cd04301">
    <property type="entry name" value="NAT_SF"/>
    <property type="match status" value="1"/>
</dbReference>
<keyword evidence="1" id="KW-0808">Transferase</keyword>
<dbReference type="Proteomes" id="UP000611500">
    <property type="component" value="Unassembled WGS sequence"/>
</dbReference>
<dbReference type="InterPro" id="IPR000182">
    <property type="entry name" value="GNAT_dom"/>
</dbReference>
<dbReference type="AlphaFoldDB" id="A0A8J3H489"/>
<accession>A0A8J3H489</accession>
<evidence type="ECO:0000313" key="4">
    <source>
        <dbReference type="EMBL" id="GHG84908.1"/>
    </source>
</evidence>
<reference evidence="4" key="2">
    <citation type="submission" date="2020-09" db="EMBL/GenBank/DDBJ databases">
        <authorList>
            <person name="Sun Q."/>
            <person name="Zhou Y."/>
        </authorList>
    </citation>
    <scope>NUCLEOTIDE SEQUENCE</scope>
    <source>
        <strain evidence="4">CGMCC 1.7081</strain>
    </source>
</reference>